<dbReference type="Gene3D" id="3.40.30.120">
    <property type="match status" value="1"/>
</dbReference>
<keyword evidence="6" id="KW-1185">Reference proteome</keyword>
<evidence type="ECO:0000313" key="5">
    <source>
        <dbReference type="EMBL" id="ODM23654.1"/>
    </source>
</evidence>
<dbReference type="Pfam" id="PF01494">
    <property type="entry name" value="FAD_binding_3"/>
    <property type="match status" value="1"/>
</dbReference>
<dbReference type="Gene3D" id="3.30.9.10">
    <property type="entry name" value="D-Amino Acid Oxidase, subunit A, domain 2"/>
    <property type="match status" value="1"/>
</dbReference>
<dbReference type="PANTHER" id="PTHR43004">
    <property type="entry name" value="TRK SYSTEM POTASSIUM UPTAKE PROTEIN"/>
    <property type="match status" value="1"/>
</dbReference>
<dbReference type="InterPro" id="IPR050641">
    <property type="entry name" value="RIFMO-like"/>
</dbReference>
<evidence type="ECO:0000256" key="3">
    <source>
        <dbReference type="ARBA" id="ARBA00023002"/>
    </source>
</evidence>
<evidence type="ECO:0000256" key="2">
    <source>
        <dbReference type="ARBA" id="ARBA00022827"/>
    </source>
</evidence>
<dbReference type="Gene3D" id="3.50.50.60">
    <property type="entry name" value="FAD/NAD(P)-binding domain"/>
    <property type="match status" value="1"/>
</dbReference>
<dbReference type="InterPro" id="IPR036188">
    <property type="entry name" value="FAD/NAD-bd_sf"/>
</dbReference>
<sequence>MIGGQIQARFYLVHFRSQELAEKLTFGRPWHIFPIHSGFIIDQDGKDTFTAHYPVSKLPPGTKIDPREVVYRTLNDKFKLDEVLVHSEWTPNFSIAEQYHTDSLRVLLAGDAAHRITPHGGYGMNTGVMDALDLGWRLATLHKGYGQELLLRAYDLERRPTMIRTLERSLRHLLEHVKLGEMYAKNADILESDTPADEEVRALIKQFIDDSEPDTIDLGIELDLRYYDRYIPSTRPGCRAPHVFLKDGVTSTYDLFGSGPEWTLIHFINGDSPDQEERASEVLTTVSISMNFPLKQVFLHNEEHVYRIYERREMVLVRPDTHVAWRSQSQTTPNHAQAEGILRVVSGWTASPRFVPRPGNVDKNFRTLVAGFTDMHSGSGASNTTILGE</sequence>
<dbReference type="EMBL" id="JXNT01000001">
    <property type="protein sequence ID" value="ODM23654.1"/>
    <property type="molecule type" value="Genomic_DNA"/>
</dbReference>
<feature type="domain" description="FAD-binding" evidence="4">
    <location>
        <begin position="73"/>
        <end position="168"/>
    </location>
</feature>
<keyword evidence="2" id="KW-0274">FAD</keyword>
<evidence type="ECO:0000259" key="4">
    <source>
        <dbReference type="Pfam" id="PF01494"/>
    </source>
</evidence>
<dbReference type="Proteomes" id="UP000094569">
    <property type="component" value="Unassembled WGS sequence"/>
</dbReference>
<protein>
    <recommendedName>
        <fullName evidence="4">FAD-binding domain-containing protein</fullName>
    </recommendedName>
</protein>
<gene>
    <name evidence="5" type="ORF">SI65_01243</name>
</gene>
<dbReference type="OrthoDB" id="2096480at2759"/>
<name>A0A1E3BRQ4_ASPCR</name>
<evidence type="ECO:0000256" key="1">
    <source>
        <dbReference type="ARBA" id="ARBA00022630"/>
    </source>
</evidence>
<organism evidence="5 6">
    <name type="scientific">Aspergillus cristatus</name>
    <name type="common">Chinese Fuzhuan brick tea-fermentation fungus</name>
    <name type="synonym">Eurotium cristatum</name>
    <dbReference type="NCBI Taxonomy" id="573508"/>
    <lineage>
        <taxon>Eukaryota</taxon>
        <taxon>Fungi</taxon>
        <taxon>Dikarya</taxon>
        <taxon>Ascomycota</taxon>
        <taxon>Pezizomycotina</taxon>
        <taxon>Eurotiomycetes</taxon>
        <taxon>Eurotiomycetidae</taxon>
        <taxon>Eurotiales</taxon>
        <taxon>Aspergillaceae</taxon>
        <taxon>Aspergillus</taxon>
        <taxon>Aspergillus subgen. Aspergillus</taxon>
    </lineage>
</organism>
<dbReference type="Pfam" id="PF21274">
    <property type="entry name" value="Rng_hyd_C"/>
    <property type="match status" value="1"/>
</dbReference>
<dbReference type="VEuPathDB" id="FungiDB:SI65_01243"/>
<dbReference type="AlphaFoldDB" id="A0A1E3BRQ4"/>
<dbReference type="GO" id="GO:0016709">
    <property type="term" value="F:oxidoreductase activity, acting on paired donors, with incorporation or reduction of molecular oxygen, NAD(P)H as one donor, and incorporation of one atom of oxygen"/>
    <property type="evidence" value="ECO:0007669"/>
    <property type="project" value="UniProtKB-ARBA"/>
</dbReference>
<evidence type="ECO:0000313" key="6">
    <source>
        <dbReference type="Proteomes" id="UP000094569"/>
    </source>
</evidence>
<dbReference type="SUPFAM" id="SSF51905">
    <property type="entry name" value="FAD/NAD(P)-binding domain"/>
    <property type="match status" value="1"/>
</dbReference>
<dbReference type="InterPro" id="IPR002938">
    <property type="entry name" value="FAD-bd"/>
</dbReference>
<comment type="caution">
    <text evidence="5">The sequence shown here is derived from an EMBL/GenBank/DDBJ whole genome shotgun (WGS) entry which is preliminary data.</text>
</comment>
<reference evidence="5 6" key="1">
    <citation type="journal article" date="2016" name="BMC Genomics">
        <title>Comparative genomic and transcriptomic analyses of the Fuzhuan brick tea-fermentation fungus Aspergillus cristatus.</title>
        <authorList>
            <person name="Ge Y."/>
            <person name="Wang Y."/>
            <person name="Liu Y."/>
            <person name="Tan Y."/>
            <person name="Ren X."/>
            <person name="Zhang X."/>
            <person name="Hyde K.D."/>
            <person name="Liu Y."/>
            <person name="Liu Z."/>
        </authorList>
    </citation>
    <scope>NUCLEOTIDE SEQUENCE [LARGE SCALE GENOMIC DNA]</scope>
    <source>
        <strain evidence="5 6">GZAAS20.1005</strain>
    </source>
</reference>
<dbReference type="STRING" id="573508.A0A1E3BRQ4"/>
<keyword evidence="1" id="KW-0285">Flavoprotein</keyword>
<dbReference type="PRINTS" id="PR00420">
    <property type="entry name" value="RNGMNOXGNASE"/>
</dbReference>
<dbReference type="PANTHER" id="PTHR43004:SF21">
    <property type="entry name" value="FAD-BINDING DOMAIN-CONTAINING PROTEIN-RELATED"/>
    <property type="match status" value="1"/>
</dbReference>
<dbReference type="GO" id="GO:0071949">
    <property type="term" value="F:FAD binding"/>
    <property type="evidence" value="ECO:0007669"/>
    <property type="project" value="InterPro"/>
</dbReference>
<proteinExistence type="predicted"/>
<keyword evidence="3" id="KW-0560">Oxidoreductase</keyword>
<accession>A0A1E3BRQ4</accession>